<sequence length="1116" mass="127891">MGNIRKKFQLHLSGILSGIFLITSPLLMADNEPQKPYWQDTQVVSVNKEPPRTSFMTYDNRSDALSGKFEESPYYKLLNGTWKFFFVNSYKDLPANITSPTIDTDNWEDIQVPGNWEVQGHGVAIYTNHGYEFKPRNPQPPLLPEANPVGVYRRDIEIPSNWDGRDIYLHIAGAKSGVYVYINGKEVGYNEDSKNPAEFLINKYITPGKNVLTLKIFRWSTGSYLECQDFWRISGIERDVFLYSQPKAALKDFWVKSTLDESYKKGIFALSTDLCNHRTTPTDLSVVYELLDKQGKIIAKEEQMASVPAGQVRTLSFEKTFPEICTWTSEKPNLYKLLMTVKEEGRITEIIPFNVGFRRIEIKQTELRAESGKPYTLLFINGQPLKLKGVNIHEHNPETGHYVTEKLMRRDFELMKQNNLNTVRLCHYPQSRRFYELCDEYGLYVYDEANIESHGMYYDLRKGGSLGNNPEWLKPHMERTINMFERNKNYPSLTFWSLGNEAGNGYNFYQTYLWMKNADKELMDRPVNYERAQWEWNTDMYVPQYPGADWLAQIGKQGSDRPVVPSEYAHAMGNSTGNLWDQWKEIYKYPNLQGGYIWDWVDQGLLEKDQDGREYWTYGGDYGENSPSDGNFLCNGIVNPDRTPHPAMAEVKYAHQNVAFEATDITNGKFLIKNRFYFTNLKKYAVSYAIKANGKAIKTGKMHFDVEPQTTKEFTLPFGNLKSKPGTEYFVNFMVTTTEPEIALPIGHTIAYEQFRLPIESLPRPMPTVNGPELKISTEGENLIATSSKVNFVFNKTTGLITSYKVNGTEYFKDGFGIQPNFWRAPNDNDYGNGAPKRLQVWKQSSNNFNVADADIVMEGKTAVLTVNYLLAAGNLYIMTYKIHPSGVVKVGVHFTSTDMEAATDEISEATRMATFTPGNDAARREASLLEVPRIGVRFRLPADMNQVEYFGRGPEENYIDRNAGTLIDLYRTTADKMYYNYVRPQENGHHTDTRWINLSKKGNKGLTIVADSIIGFNALRNSIEDFDSEEALPHPRQWPNLSPEEVANHDEEAARNVLRRMHHVNDITPRDFVEVCIDMKQQGVAGYNSWGARPEPAYTIPANQSYQWGFTLIPQ</sequence>
<comment type="subunit">
    <text evidence="4">Monomer.</text>
</comment>
<dbReference type="InterPro" id="IPR006102">
    <property type="entry name" value="Ig-like_GH2"/>
</dbReference>
<dbReference type="Pfam" id="PF02929">
    <property type="entry name" value="Bgal_small_N"/>
    <property type="match status" value="1"/>
</dbReference>
<keyword evidence="6" id="KW-0378">Hydrolase</keyword>
<dbReference type="Pfam" id="PF02836">
    <property type="entry name" value="Glyco_hydro_2_C"/>
    <property type="match status" value="1"/>
</dbReference>
<comment type="catalytic activity">
    <reaction evidence="1">
        <text>Hydrolysis of terminal non-reducing beta-D-galactose residues in beta-D-galactosides.</text>
        <dbReference type="EC" id="3.2.1.23"/>
    </reaction>
</comment>
<dbReference type="InterPro" id="IPR032312">
    <property type="entry name" value="LacZ_4"/>
</dbReference>
<dbReference type="Gene3D" id="2.70.98.10">
    <property type="match status" value="1"/>
</dbReference>
<evidence type="ECO:0000256" key="8">
    <source>
        <dbReference type="ARBA" id="ARBA00023295"/>
    </source>
</evidence>
<dbReference type="SUPFAM" id="SSF49785">
    <property type="entry name" value="Galactose-binding domain-like"/>
    <property type="match status" value="1"/>
</dbReference>
<comment type="cofactor">
    <cofactor evidence="2">
        <name>Ca(2+)</name>
        <dbReference type="ChEBI" id="CHEBI:29108"/>
    </cofactor>
</comment>
<evidence type="ECO:0000256" key="2">
    <source>
        <dbReference type="ARBA" id="ARBA00001913"/>
    </source>
</evidence>
<dbReference type="InterPro" id="IPR004199">
    <property type="entry name" value="B-gal_small/dom_5"/>
</dbReference>
<organism evidence="11 12">
    <name type="scientific">Jilunia laotingensis</name>
    <dbReference type="NCBI Taxonomy" id="2763675"/>
    <lineage>
        <taxon>Bacteria</taxon>
        <taxon>Pseudomonadati</taxon>
        <taxon>Bacteroidota</taxon>
        <taxon>Bacteroidia</taxon>
        <taxon>Bacteroidales</taxon>
        <taxon>Bacteroidaceae</taxon>
        <taxon>Jilunia</taxon>
    </lineage>
</organism>
<dbReference type="Gene3D" id="2.60.120.260">
    <property type="entry name" value="Galactose-binding domain-like"/>
    <property type="match status" value="1"/>
</dbReference>
<evidence type="ECO:0000256" key="6">
    <source>
        <dbReference type="ARBA" id="ARBA00022801"/>
    </source>
</evidence>
<dbReference type="InterPro" id="IPR013783">
    <property type="entry name" value="Ig-like_fold"/>
</dbReference>
<proteinExistence type="inferred from homology"/>
<dbReference type="EC" id="3.2.1.23" evidence="5"/>
<dbReference type="AlphaFoldDB" id="A0A926F0R3"/>
<dbReference type="Gene3D" id="2.60.40.10">
    <property type="entry name" value="Immunoglobulins"/>
    <property type="match status" value="2"/>
</dbReference>
<dbReference type="InterPro" id="IPR006101">
    <property type="entry name" value="Glyco_hydro_2"/>
</dbReference>
<dbReference type="Gene3D" id="3.20.20.80">
    <property type="entry name" value="Glycosidases"/>
    <property type="match status" value="1"/>
</dbReference>
<dbReference type="SUPFAM" id="SSF51445">
    <property type="entry name" value="(Trans)glycosidases"/>
    <property type="match status" value="1"/>
</dbReference>
<keyword evidence="8" id="KW-0326">Glycosidase</keyword>
<dbReference type="InterPro" id="IPR011013">
    <property type="entry name" value="Gal_mutarotase_sf_dom"/>
</dbReference>
<dbReference type="Pfam" id="PF00703">
    <property type="entry name" value="Glyco_hydro_2"/>
    <property type="match status" value="1"/>
</dbReference>
<dbReference type="InterPro" id="IPR017853">
    <property type="entry name" value="GH"/>
</dbReference>
<evidence type="ECO:0000313" key="12">
    <source>
        <dbReference type="Proteomes" id="UP000651085"/>
    </source>
</evidence>
<dbReference type="EMBL" id="JACRTF010000001">
    <property type="protein sequence ID" value="MBC8591953.1"/>
    <property type="molecule type" value="Genomic_DNA"/>
</dbReference>
<accession>A0A926F0R3</accession>
<evidence type="ECO:0000256" key="4">
    <source>
        <dbReference type="ARBA" id="ARBA00011245"/>
    </source>
</evidence>
<evidence type="ECO:0000256" key="5">
    <source>
        <dbReference type="ARBA" id="ARBA00012756"/>
    </source>
</evidence>
<comment type="similarity">
    <text evidence="3">Belongs to the glycosyl hydrolase 2 family.</text>
</comment>
<dbReference type="GO" id="GO:0005990">
    <property type="term" value="P:lactose catabolic process"/>
    <property type="evidence" value="ECO:0007669"/>
    <property type="project" value="TreeGrafter"/>
</dbReference>
<dbReference type="InterPro" id="IPR006103">
    <property type="entry name" value="Glyco_hydro_2_cat"/>
</dbReference>
<dbReference type="GO" id="GO:0009341">
    <property type="term" value="C:beta-galactosidase complex"/>
    <property type="evidence" value="ECO:0007669"/>
    <property type="project" value="InterPro"/>
</dbReference>
<reference evidence="11" key="1">
    <citation type="submission" date="2020-08" db="EMBL/GenBank/DDBJ databases">
        <title>Genome public.</title>
        <authorList>
            <person name="Liu C."/>
            <person name="Sun Q."/>
        </authorList>
    </citation>
    <scope>NUCLEOTIDE SEQUENCE</scope>
    <source>
        <strain evidence="11">N12</strain>
    </source>
</reference>
<dbReference type="GO" id="GO:0030246">
    <property type="term" value="F:carbohydrate binding"/>
    <property type="evidence" value="ECO:0007669"/>
    <property type="project" value="InterPro"/>
</dbReference>
<dbReference type="Pfam" id="PF16353">
    <property type="entry name" value="LacZ_4"/>
    <property type="match status" value="1"/>
</dbReference>
<keyword evidence="7" id="KW-0106">Calcium</keyword>
<evidence type="ECO:0000256" key="1">
    <source>
        <dbReference type="ARBA" id="ARBA00001412"/>
    </source>
</evidence>
<dbReference type="SMART" id="SM01038">
    <property type="entry name" value="Bgal_small_N"/>
    <property type="match status" value="1"/>
</dbReference>
<evidence type="ECO:0000256" key="3">
    <source>
        <dbReference type="ARBA" id="ARBA00007401"/>
    </source>
</evidence>
<evidence type="ECO:0000313" key="11">
    <source>
        <dbReference type="EMBL" id="MBC8591953.1"/>
    </source>
</evidence>
<dbReference type="SUPFAM" id="SSF49303">
    <property type="entry name" value="beta-Galactosidase/glucuronidase domain"/>
    <property type="match status" value="2"/>
</dbReference>
<dbReference type="PANTHER" id="PTHR46323">
    <property type="entry name" value="BETA-GALACTOSIDASE"/>
    <property type="match status" value="1"/>
</dbReference>
<gene>
    <name evidence="11" type="ORF">H8744_01600</name>
</gene>
<dbReference type="InterPro" id="IPR008979">
    <property type="entry name" value="Galactose-bd-like_sf"/>
</dbReference>
<evidence type="ECO:0000259" key="10">
    <source>
        <dbReference type="SMART" id="SM01038"/>
    </source>
</evidence>
<comment type="caution">
    <text evidence="11">The sequence shown here is derived from an EMBL/GenBank/DDBJ whole genome shotgun (WGS) entry which is preliminary data.</text>
</comment>
<feature type="domain" description="Beta galactosidase small chain/" evidence="10">
    <location>
        <begin position="784"/>
        <end position="1114"/>
    </location>
</feature>
<name>A0A926F0R3_9BACT</name>
<dbReference type="SUPFAM" id="SSF74650">
    <property type="entry name" value="Galactose mutarotase-like"/>
    <property type="match status" value="1"/>
</dbReference>
<dbReference type="FunFam" id="3.20.20.80:FF:000121">
    <property type="entry name" value="Beta-galactosidase"/>
    <property type="match status" value="1"/>
</dbReference>
<evidence type="ECO:0000256" key="9">
    <source>
        <dbReference type="ARBA" id="ARBA00032230"/>
    </source>
</evidence>
<dbReference type="InterPro" id="IPR036156">
    <property type="entry name" value="Beta-gal/glucu_dom_sf"/>
</dbReference>
<keyword evidence="12" id="KW-1185">Reference proteome</keyword>
<evidence type="ECO:0000256" key="7">
    <source>
        <dbReference type="ARBA" id="ARBA00022837"/>
    </source>
</evidence>
<dbReference type="PANTHER" id="PTHR46323:SF2">
    <property type="entry name" value="BETA-GALACTOSIDASE"/>
    <property type="match status" value="1"/>
</dbReference>
<dbReference type="Proteomes" id="UP000651085">
    <property type="component" value="Unassembled WGS sequence"/>
</dbReference>
<dbReference type="GO" id="GO:0004565">
    <property type="term" value="F:beta-galactosidase activity"/>
    <property type="evidence" value="ECO:0007669"/>
    <property type="project" value="UniProtKB-EC"/>
</dbReference>
<protein>
    <recommendedName>
        <fullName evidence="5">beta-galactosidase</fullName>
        <ecNumber evidence="5">3.2.1.23</ecNumber>
    </recommendedName>
    <alternativeName>
        <fullName evidence="9">Lactase</fullName>
    </alternativeName>
</protein>
<dbReference type="InterPro" id="IPR014718">
    <property type="entry name" value="GH-type_carb-bd"/>
</dbReference>
<dbReference type="InterPro" id="IPR050347">
    <property type="entry name" value="Bact_Beta-galactosidase"/>
</dbReference>
<dbReference type="Pfam" id="PF02837">
    <property type="entry name" value="Glyco_hydro_2_N"/>
    <property type="match status" value="1"/>
</dbReference>
<dbReference type="PRINTS" id="PR00132">
    <property type="entry name" value="GLHYDRLASE2"/>
</dbReference>
<dbReference type="InterPro" id="IPR006104">
    <property type="entry name" value="Glyco_hydro_2_N"/>
</dbReference>